<name>A0ABP1RG85_9HEXA</name>
<evidence type="ECO:0000256" key="4">
    <source>
        <dbReference type="ARBA" id="ARBA00023128"/>
    </source>
</evidence>
<keyword evidence="10" id="KW-1185">Reference proteome</keyword>
<evidence type="ECO:0000256" key="6">
    <source>
        <dbReference type="ARBA" id="ARBA00035139"/>
    </source>
</evidence>
<evidence type="ECO:0000313" key="9">
    <source>
        <dbReference type="EMBL" id="CAL8127337.1"/>
    </source>
</evidence>
<dbReference type="SMART" id="SM00916">
    <property type="entry name" value="L51_S25_CI-B8"/>
    <property type="match status" value="1"/>
</dbReference>
<evidence type="ECO:0000256" key="5">
    <source>
        <dbReference type="ARBA" id="ARBA00023274"/>
    </source>
</evidence>
<evidence type="ECO:0000313" key="10">
    <source>
        <dbReference type="Proteomes" id="UP001642540"/>
    </source>
</evidence>
<keyword evidence="5" id="KW-0687">Ribonucleoprotein</keyword>
<dbReference type="InterPro" id="IPR040049">
    <property type="entry name" value="Ribosomal_mS25/mL61"/>
</dbReference>
<dbReference type="Pfam" id="PF05047">
    <property type="entry name" value="L51_S25_CI-B8"/>
    <property type="match status" value="1"/>
</dbReference>
<feature type="domain" description="Ribosomal protein/NADH dehydrogenase" evidence="8">
    <location>
        <begin position="37"/>
        <end position="110"/>
    </location>
</feature>
<dbReference type="Gene3D" id="3.40.30.10">
    <property type="entry name" value="Glutaredoxin"/>
    <property type="match status" value="1"/>
</dbReference>
<protein>
    <recommendedName>
        <fullName evidence="6">Small ribosomal subunit protein mS25</fullName>
    </recommendedName>
    <alternativeName>
        <fullName evidence="7">28S ribosomal protein S25, mitochondrial</fullName>
    </alternativeName>
</protein>
<evidence type="ECO:0000259" key="8">
    <source>
        <dbReference type="SMART" id="SM00916"/>
    </source>
</evidence>
<dbReference type="SUPFAM" id="SSF52833">
    <property type="entry name" value="Thioredoxin-like"/>
    <property type="match status" value="1"/>
</dbReference>
<organism evidence="9 10">
    <name type="scientific">Orchesella dallaii</name>
    <dbReference type="NCBI Taxonomy" id="48710"/>
    <lineage>
        <taxon>Eukaryota</taxon>
        <taxon>Metazoa</taxon>
        <taxon>Ecdysozoa</taxon>
        <taxon>Arthropoda</taxon>
        <taxon>Hexapoda</taxon>
        <taxon>Collembola</taxon>
        <taxon>Entomobryomorpha</taxon>
        <taxon>Entomobryoidea</taxon>
        <taxon>Orchesellidae</taxon>
        <taxon>Orchesellinae</taxon>
        <taxon>Orchesella</taxon>
    </lineage>
</organism>
<dbReference type="InterPro" id="IPR007741">
    <property type="entry name" value="Ribosomal_mL43/mS25/NADH_DH"/>
</dbReference>
<dbReference type="InterPro" id="IPR036249">
    <property type="entry name" value="Thioredoxin-like_sf"/>
</dbReference>
<dbReference type="PANTHER" id="PTHR13274:SF2">
    <property type="entry name" value="SMALL RIBOSOMAL SUBUNIT PROTEIN MS25"/>
    <property type="match status" value="1"/>
</dbReference>
<dbReference type="Proteomes" id="UP001642540">
    <property type="component" value="Unassembled WGS sequence"/>
</dbReference>
<reference evidence="9 10" key="1">
    <citation type="submission" date="2024-08" db="EMBL/GenBank/DDBJ databases">
        <authorList>
            <person name="Cucini C."/>
            <person name="Frati F."/>
        </authorList>
    </citation>
    <scope>NUCLEOTIDE SEQUENCE [LARGE SCALE GENOMIC DNA]</scope>
</reference>
<comment type="similarity">
    <text evidence="2">Belongs to the mitochondrion-specific ribosomal protein mS25 family.</text>
</comment>
<evidence type="ECO:0000256" key="3">
    <source>
        <dbReference type="ARBA" id="ARBA00022980"/>
    </source>
</evidence>
<keyword evidence="4" id="KW-0496">Mitochondrion</keyword>
<dbReference type="EMBL" id="CAXLJM020000072">
    <property type="protein sequence ID" value="CAL8127337.1"/>
    <property type="molecule type" value="Genomic_DNA"/>
</dbReference>
<keyword evidence="3" id="KW-0689">Ribosomal protein</keyword>
<accession>A0ABP1RG85</accession>
<sequence length="175" mass="20363">MTFMKGVHPIRRTLQHLNNKRLVLKPFIQIFQVQYKNGVPSHRGAADFAHWHLSQLQYKNPDVQVITYRGLTPTPFIRVFFSSGRELLMDVDRQTKDDIYNRVVTTLCKTEKELEEAQKKSEVAENPAHFGYGCKRHCICEIPGQIPCPAVIPLPYHMRGRYRFGFAEVDESKFL</sequence>
<evidence type="ECO:0000256" key="7">
    <source>
        <dbReference type="ARBA" id="ARBA00035369"/>
    </source>
</evidence>
<evidence type="ECO:0000256" key="1">
    <source>
        <dbReference type="ARBA" id="ARBA00004173"/>
    </source>
</evidence>
<comment type="subcellular location">
    <subcellularLocation>
        <location evidence="1">Mitochondrion</location>
    </subcellularLocation>
</comment>
<gene>
    <name evidence="9" type="ORF">ODALV1_LOCUS21791</name>
</gene>
<dbReference type="PANTHER" id="PTHR13274">
    <property type="entry name" value="MITOCHONDRIAL RIBOSOMAL PROTEIN S25"/>
    <property type="match status" value="1"/>
</dbReference>
<evidence type="ECO:0000256" key="2">
    <source>
        <dbReference type="ARBA" id="ARBA00008046"/>
    </source>
</evidence>
<proteinExistence type="inferred from homology"/>
<comment type="caution">
    <text evidence="9">The sequence shown here is derived from an EMBL/GenBank/DDBJ whole genome shotgun (WGS) entry which is preliminary data.</text>
</comment>